<keyword evidence="2" id="KW-1185">Reference proteome</keyword>
<organism evidence="1 2">
    <name type="scientific">Prorocentrum cordatum</name>
    <dbReference type="NCBI Taxonomy" id="2364126"/>
    <lineage>
        <taxon>Eukaryota</taxon>
        <taxon>Sar</taxon>
        <taxon>Alveolata</taxon>
        <taxon>Dinophyceae</taxon>
        <taxon>Prorocentrales</taxon>
        <taxon>Prorocentraceae</taxon>
        <taxon>Prorocentrum</taxon>
    </lineage>
</organism>
<protein>
    <submittedName>
        <fullName evidence="1">Uncharacterized protein</fullName>
    </submittedName>
</protein>
<proteinExistence type="predicted"/>
<sequence>MIMSDGACFEAVQYMTKPCDRDAGGSAQHFCKCEGDGAVQTPCPGSNAGSVAASVGPGSLAGSVAGPAAAAACEPRASGCGIECTESDFRAARGGTSCCELFQRGPRGSLQ</sequence>
<evidence type="ECO:0000313" key="1">
    <source>
        <dbReference type="EMBL" id="CAK0850435.1"/>
    </source>
</evidence>
<dbReference type="Proteomes" id="UP001189429">
    <property type="component" value="Unassembled WGS sequence"/>
</dbReference>
<accession>A0ABN9TVY4</accession>
<evidence type="ECO:0000313" key="2">
    <source>
        <dbReference type="Proteomes" id="UP001189429"/>
    </source>
</evidence>
<name>A0ABN9TVY4_9DINO</name>
<reference evidence="1" key="1">
    <citation type="submission" date="2023-10" db="EMBL/GenBank/DDBJ databases">
        <authorList>
            <person name="Chen Y."/>
            <person name="Shah S."/>
            <person name="Dougan E. K."/>
            <person name="Thang M."/>
            <person name="Chan C."/>
        </authorList>
    </citation>
    <scope>NUCLEOTIDE SEQUENCE [LARGE SCALE GENOMIC DNA]</scope>
</reference>
<dbReference type="EMBL" id="CAUYUJ010015150">
    <property type="protein sequence ID" value="CAK0850435.1"/>
    <property type="molecule type" value="Genomic_DNA"/>
</dbReference>
<gene>
    <name evidence="1" type="ORF">PCOR1329_LOCUS42851</name>
</gene>
<comment type="caution">
    <text evidence="1">The sequence shown here is derived from an EMBL/GenBank/DDBJ whole genome shotgun (WGS) entry which is preliminary data.</text>
</comment>